<accession>A0A0A3IXJ0</accession>
<evidence type="ECO:0000256" key="1">
    <source>
        <dbReference type="SAM" id="Phobius"/>
    </source>
</evidence>
<keyword evidence="3" id="KW-1185">Reference proteome</keyword>
<organism evidence="2 3">
    <name type="scientific">Ureibacillus massiliensis 4400831 = CIP 108448 = CCUG 49529</name>
    <dbReference type="NCBI Taxonomy" id="1211035"/>
    <lineage>
        <taxon>Bacteria</taxon>
        <taxon>Bacillati</taxon>
        <taxon>Bacillota</taxon>
        <taxon>Bacilli</taxon>
        <taxon>Bacillales</taxon>
        <taxon>Caryophanaceae</taxon>
        <taxon>Ureibacillus</taxon>
    </lineage>
</organism>
<dbReference type="Proteomes" id="UP000030595">
    <property type="component" value="Unassembled WGS sequence"/>
</dbReference>
<dbReference type="RefSeq" id="WP_036179109.1">
    <property type="nucleotide sequence ID" value="NZ_AVCZ01000044.1"/>
</dbReference>
<proteinExistence type="predicted"/>
<dbReference type="OrthoDB" id="2734115at2"/>
<feature type="transmembrane region" description="Helical" evidence="1">
    <location>
        <begin position="91"/>
        <end position="110"/>
    </location>
</feature>
<evidence type="ECO:0000313" key="2">
    <source>
        <dbReference type="EMBL" id="KGR89489.1"/>
    </source>
</evidence>
<comment type="caution">
    <text evidence="2">The sequence shown here is derived from an EMBL/GenBank/DDBJ whole genome shotgun (WGS) entry which is preliminary data.</text>
</comment>
<sequence>MNFFRGDAHKIYLRLKKNPNNIRESKYLKDFEEVREFYKTIESDVLKLIFYRLIKEKNGSGMIPIYVSSIPFLFLILSQNLQKILSSGRNWLIFILIYLLGITFCLFLHFREKAWAASHIEIIQDILKERNEQVVEKIID</sequence>
<gene>
    <name evidence="2" type="ORF">CD30_16725</name>
</gene>
<keyword evidence="1" id="KW-1133">Transmembrane helix</keyword>
<reference evidence="2 3" key="1">
    <citation type="submission" date="2014-02" db="EMBL/GenBank/DDBJ databases">
        <title>Draft genome sequence of Lysinibacillus massiliensis CCUG 49529.</title>
        <authorList>
            <person name="Zhang F."/>
            <person name="Wang G."/>
            <person name="Zhang L."/>
        </authorList>
    </citation>
    <scope>NUCLEOTIDE SEQUENCE [LARGE SCALE GENOMIC DNA]</scope>
    <source>
        <strain evidence="2 3">CCUG 49529</strain>
    </source>
</reference>
<keyword evidence="1" id="KW-0812">Transmembrane</keyword>
<protein>
    <submittedName>
        <fullName evidence="2">Uncharacterized protein</fullName>
    </submittedName>
</protein>
<dbReference type="eggNOG" id="ENOG5032T7S">
    <property type="taxonomic scope" value="Bacteria"/>
</dbReference>
<dbReference type="EMBL" id="JPVQ01000044">
    <property type="protein sequence ID" value="KGR89489.1"/>
    <property type="molecule type" value="Genomic_DNA"/>
</dbReference>
<dbReference type="AlphaFoldDB" id="A0A0A3IXJ0"/>
<feature type="transmembrane region" description="Helical" evidence="1">
    <location>
        <begin position="61"/>
        <end position="79"/>
    </location>
</feature>
<name>A0A0A3IXJ0_9BACL</name>
<keyword evidence="1" id="KW-0472">Membrane</keyword>
<evidence type="ECO:0000313" key="3">
    <source>
        <dbReference type="Proteomes" id="UP000030595"/>
    </source>
</evidence>